<dbReference type="EMBL" id="JABBMI010000055">
    <property type="protein sequence ID" value="NMK54020.1"/>
    <property type="molecule type" value="Genomic_DNA"/>
</dbReference>
<gene>
    <name evidence="2" type="ORF">HHM24_04535</name>
</gene>
<proteinExistence type="predicted"/>
<organism evidence="2 3">
    <name type="scientific">Staphylococcus capitis</name>
    <dbReference type="NCBI Taxonomy" id="29388"/>
    <lineage>
        <taxon>Bacteria</taxon>
        <taxon>Bacillati</taxon>
        <taxon>Bacillota</taxon>
        <taxon>Bacilli</taxon>
        <taxon>Bacillales</taxon>
        <taxon>Staphylococcaceae</taxon>
        <taxon>Staphylococcus</taxon>
    </lineage>
</organism>
<name>A0ABX1SNY8_STACP</name>
<feature type="coiled-coil region" evidence="1">
    <location>
        <begin position="51"/>
        <end position="78"/>
    </location>
</feature>
<sequence length="82" mass="9655">MIFTLPILQKTFNEAEKKINVKTEGLPIFGEYKTFLQAIMNIDDVVFEMLYDEDTENRDEYDIQAEELLEAYKKLEEIRTAG</sequence>
<dbReference type="RefSeq" id="WP_168992982.1">
    <property type="nucleotide sequence ID" value="NZ_JABBMI010000055.1"/>
</dbReference>
<evidence type="ECO:0000313" key="3">
    <source>
        <dbReference type="Proteomes" id="UP000538955"/>
    </source>
</evidence>
<protein>
    <recommendedName>
        <fullName evidence="4">Phage protein</fullName>
    </recommendedName>
</protein>
<evidence type="ECO:0000313" key="2">
    <source>
        <dbReference type="EMBL" id="NMK54020.1"/>
    </source>
</evidence>
<evidence type="ECO:0008006" key="4">
    <source>
        <dbReference type="Google" id="ProtNLM"/>
    </source>
</evidence>
<comment type="caution">
    <text evidence="2">The sequence shown here is derived from an EMBL/GenBank/DDBJ whole genome shotgun (WGS) entry which is preliminary data.</text>
</comment>
<evidence type="ECO:0000256" key="1">
    <source>
        <dbReference type="SAM" id="Coils"/>
    </source>
</evidence>
<reference evidence="2 3" key="1">
    <citation type="submission" date="2020-04" db="EMBL/GenBank/DDBJ databases">
        <title>The Epidemiology and Molecular Characteristics of Linezolid-Resistant Staphylococcus capitis in Huashan Hospital, Shanghai.</title>
        <authorList>
            <person name="Ding L."/>
            <person name="Li P."/>
            <person name="Yang Y."/>
            <person name="Lin D."/>
            <person name="Xu X."/>
        </authorList>
    </citation>
    <scope>NUCLEOTIDE SEQUENCE [LARGE SCALE GENOMIC DNA]</scope>
    <source>
        <strain evidence="2 3">17-84</strain>
    </source>
</reference>
<keyword evidence="1" id="KW-0175">Coiled coil</keyword>
<accession>A0ABX1SNY8</accession>
<dbReference type="Proteomes" id="UP000538955">
    <property type="component" value="Unassembled WGS sequence"/>
</dbReference>
<keyword evidence="3" id="KW-1185">Reference proteome</keyword>